<dbReference type="SUPFAM" id="SSF46600">
    <property type="entry name" value="C-terminal UvrC-binding domain of UvrB"/>
    <property type="match status" value="1"/>
</dbReference>
<dbReference type="PANTHER" id="PTHR38430">
    <property type="entry name" value="PROTEIN-ARGININE KINASE ACTIVATOR PROTEIN"/>
    <property type="match status" value="1"/>
</dbReference>
<evidence type="ECO:0000259" key="2">
    <source>
        <dbReference type="PROSITE" id="PS50151"/>
    </source>
</evidence>
<name>A0A0M4GBV5_9BACI</name>
<dbReference type="AlphaFoldDB" id="A0A0M4GBV5"/>
<sequence length="180" mass="20661">MICQECKKRPATFHFTKVLNGEKKEMHICEQCAKESSESYAMDGNGGFTIHNLLSGLLNFDSAISSTNQVFNQPDSVHCNKCHMTMQQFRKTGRFGCAECYKTFHSYITPILRKVHGGNTVHSGKIPKRIGGNLHLRRELETLKKELIDAIQQEEFEEAATIRDRVRLLEQQLSEKREEE</sequence>
<feature type="coiled-coil region" evidence="1">
    <location>
        <begin position="133"/>
        <end position="179"/>
    </location>
</feature>
<dbReference type="GO" id="GO:1990169">
    <property type="term" value="P:stress response to copper ion"/>
    <property type="evidence" value="ECO:0007669"/>
    <property type="project" value="TreeGrafter"/>
</dbReference>
<evidence type="ECO:0000313" key="4">
    <source>
        <dbReference type="Proteomes" id="UP000067625"/>
    </source>
</evidence>
<dbReference type="Gene3D" id="4.10.860.10">
    <property type="entry name" value="UVR domain"/>
    <property type="match status" value="1"/>
</dbReference>
<dbReference type="GO" id="GO:0050897">
    <property type="term" value="F:cobalt ion binding"/>
    <property type="evidence" value="ECO:0007669"/>
    <property type="project" value="TreeGrafter"/>
</dbReference>
<protein>
    <recommendedName>
        <fullName evidence="2">UVR domain-containing protein</fullName>
    </recommendedName>
</protein>
<feature type="domain" description="UVR" evidence="2">
    <location>
        <begin position="137"/>
        <end position="172"/>
    </location>
</feature>
<dbReference type="OrthoDB" id="9788704at2"/>
<keyword evidence="4" id="KW-1185">Reference proteome</keyword>
<dbReference type="PANTHER" id="PTHR38430:SF1">
    <property type="entry name" value="PROTEIN-ARGININE KINASE ACTIVATOR PROTEIN"/>
    <property type="match status" value="1"/>
</dbReference>
<evidence type="ECO:0000256" key="1">
    <source>
        <dbReference type="SAM" id="Coils"/>
    </source>
</evidence>
<organism evidence="3 4">
    <name type="scientific">Bacillus gobiensis</name>
    <dbReference type="NCBI Taxonomy" id="1441095"/>
    <lineage>
        <taxon>Bacteria</taxon>
        <taxon>Bacillati</taxon>
        <taxon>Bacillota</taxon>
        <taxon>Bacilli</taxon>
        <taxon>Bacillales</taxon>
        <taxon>Bacillaceae</taxon>
        <taxon>Bacillus</taxon>
    </lineage>
</organism>
<dbReference type="InterPro" id="IPR025542">
    <property type="entry name" value="YacH"/>
</dbReference>
<dbReference type="PROSITE" id="PS50151">
    <property type="entry name" value="UVR"/>
    <property type="match status" value="1"/>
</dbReference>
<dbReference type="EMBL" id="CP012600">
    <property type="protein sequence ID" value="ALC83303.1"/>
    <property type="molecule type" value="Genomic_DNA"/>
</dbReference>
<accession>A0A0M4GBV5</accession>
<dbReference type="GO" id="GO:0008270">
    <property type="term" value="F:zinc ion binding"/>
    <property type="evidence" value="ECO:0007669"/>
    <property type="project" value="TreeGrafter"/>
</dbReference>
<evidence type="ECO:0000313" key="3">
    <source>
        <dbReference type="EMBL" id="ALC83303.1"/>
    </source>
</evidence>
<dbReference type="STRING" id="1441095.AM592_18435"/>
<proteinExistence type="predicted"/>
<dbReference type="Pfam" id="PF02151">
    <property type="entry name" value="UVR"/>
    <property type="match status" value="1"/>
</dbReference>
<dbReference type="RefSeq" id="WP_053605142.1">
    <property type="nucleotide sequence ID" value="NZ_CP012600.1"/>
</dbReference>
<dbReference type="InterPro" id="IPR001943">
    <property type="entry name" value="UVR_dom"/>
</dbReference>
<dbReference type="PIRSF" id="PIRSF015034">
    <property type="entry name" value="YacH"/>
    <property type="match status" value="1"/>
</dbReference>
<gene>
    <name evidence="3" type="ORF">AM592_18435</name>
</gene>
<dbReference type="PATRIC" id="fig|1441095.3.peg.4064"/>
<reference evidence="3 4" key="2">
    <citation type="journal article" date="2016" name="Int. J. Syst. Evol. Microbiol.">
        <title>Bacillus gobiensis sp. nov., isolated from a soil sample.</title>
        <authorList>
            <person name="Liu B."/>
            <person name="Liu G.H."/>
            <person name="Cetin S."/>
            <person name="Schumann P."/>
            <person name="Pan Z.Z."/>
            <person name="Chen Q.Q."/>
        </authorList>
    </citation>
    <scope>NUCLEOTIDE SEQUENCE [LARGE SCALE GENOMIC DNA]</scope>
    <source>
        <strain evidence="3 4">FJAT-4402</strain>
    </source>
</reference>
<dbReference type="GO" id="GO:0046870">
    <property type="term" value="F:cadmium ion binding"/>
    <property type="evidence" value="ECO:0007669"/>
    <property type="project" value="TreeGrafter"/>
</dbReference>
<dbReference type="Proteomes" id="UP000067625">
    <property type="component" value="Chromosome"/>
</dbReference>
<dbReference type="GO" id="GO:1990170">
    <property type="term" value="P:stress response to cadmium ion"/>
    <property type="evidence" value="ECO:0007669"/>
    <property type="project" value="TreeGrafter"/>
</dbReference>
<keyword evidence="1" id="KW-0175">Coiled coil</keyword>
<dbReference type="InterPro" id="IPR036876">
    <property type="entry name" value="UVR_dom_sf"/>
</dbReference>
<dbReference type="GO" id="GO:0005507">
    <property type="term" value="F:copper ion binding"/>
    <property type="evidence" value="ECO:0007669"/>
    <property type="project" value="TreeGrafter"/>
</dbReference>
<reference evidence="4" key="1">
    <citation type="submission" date="2015-08" db="EMBL/GenBank/DDBJ databases">
        <title>Genome sequencing project for genomic taxonomy and phylogenomics of Bacillus-like bacteria.</title>
        <authorList>
            <person name="Liu B."/>
            <person name="Wang J."/>
            <person name="Zhu Y."/>
            <person name="Liu G."/>
            <person name="Chen Q."/>
            <person name="Chen Z."/>
            <person name="Lan J."/>
            <person name="Che J."/>
            <person name="Ge C."/>
            <person name="Shi H."/>
            <person name="Pan Z."/>
            <person name="Liu X."/>
        </authorList>
    </citation>
    <scope>NUCLEOTIDE SEQUENCE [LARGE SCALE GENOMIC DNA]</scope>
    <source>
        <strain evidence="4">FJAT-4402</strain>
    </source>
</reference>